<protein>
    <recommendedName>
        <fullName evidence="1">TNase-like domain-containing protein</fullName>
    </recommendedName>
</protein>
<evidence type="ECO:0000313" key="2">
    <source>
        <dbReference type="EMBL" id="VAW63926.1"/>
    </source>
</evidence>
<dbReference type="AlphaFoldDB" id="A0A3B0Y6C7"/>
<dbReference type="Gene3D" id="2.40.50.90">
    <property type="match status" value="1"/>
</dbReference>
<feature type="domain" description="TNase-like" evidence="1">
    <location>
        <begin position="54"/>
        <end position="189"/>
    </location>
</feature>
<gene>
    <name evidence="2" type="ORF">MNBD_GAMMA09-1154</name>
</gene>
<evidence type="ECO:0000259" key="1">
    <source>
        <dbReference type="PROSITE" id="PS50830"/>
    </source>
</evidence>
<organism evidence="2">
    <name type="scientific">hydrothermal vent metagenome</name>
    <dbReference type="NCBI Taxonomy" id="652676"/>
    <lineage>
        <taxon>unclassified sequences</taxon>
        <taxon>metagenomes</taxon>
        <taxon>ecological metagenomes</taxon>
    </lineage>
</organism>
<dbReference type="EMBL" id="UOFI01000050">
    <property type="protein sequence ID" value="VAW63926.1"/>
    <property type="molecule type" value="Genomic_DNA"/>
</dbReference>
<name>A0A3B0Y6C7_9ZZZZ</name>
<dbReference type="SMART" id="SM00318">
    <property type="entry name" value="SNc"/>
    <property type="match status" value="1"/>
</dbReference>
<dbReference type="PROSITE" id="PS50830">
    <property type="entry name" value="TNASE_3"/>
    <property type="match status" value="1"/>
</dbReference>
<dbReference type="SUPFAM" id="SSF50199">
    <property type="entry name" value="Staphylococcal nuclease"/>
    <property type="match status" value="1"/>
</dbReference>
<accession>A0A3B0Y6C7</accession>
<reference evidence="2" key="1">
    <citation type="submission" date="2018-06" db="EMBL/GenBank/DDBJ databases">
        <authorList>
            <person name="Zhirakovskaya E."/>
        </authorList>
    </citation>
    <scope>NUCLEOTIDE SEQUENCE</scope>
</reference>
<dbReference type="Pfam" id="PF00565">
    <property type="entry name" value="SNase"/>
    <property type="match status" value="1"/>
</dbReference>
<proteinExistence type="predicted"/>
<dbReference type="InterPro" id="IPR035437">
    <property type="entry name" value="SNase_OB-fold_sf"/>
</dbReference>
<sequence>MFHRSGSAKAGMAKNEHVKKSAVIQRFFCACVKLLLVLSAFNACAVNNCPPQHIDESARVNYVYDGDTLQLEDGRKIRMLGIDTPEVFSRQREIPADIKAAGEKARADLQQQLNMAQHKVSLAFGPQRFDRYSRTLAHVFLADGTNLQARLIAQGDAIAFTTPPNDRMSSCYRQLEAKAMQAEKGIWQLPRYQLTQVSQLNNESEGFYRIQGAVSRIWQSNFAVTVFLDKRLEVKILNYDLPNFNAYMLNSLMGKKVIVRGWLRQKRSKDKRHDTPRSELIFSMNLRHPDNIKVLK</sequence>
<dbReference type="InterPro" id="IPR016071">
    <property type="entry name" value="Staphylococal_nuclease_OB-fold"/>
</dbReference>